<dbReference type="InterPro" id="IPR009057">
    <property type="entry name" value="Homeodomain-like_sf"/>
</dbReference>
<evidence type="ECO:0000256" key="3">
    <source>
        <dbReference type="ARBA" id="ARBA00023163"/>
    </source>
</evidence>
<dbReference type="SUPFAM" id="SSF55136">
    <property type="entry name" value="Probable bacterial effector-binding domain"/>
    <property type="match status" value="1"/>
</dbReference>
<dbReference type="PANTHER" id="PTHR40055">
    <property type="entry name" value="TRANSCRIPTIONAL REGULATOR YGIV-RELATED"/>
    <property type="match status" value="1"/>
</dbReference>
<dbReference type="RefSeq" id="WP_277578165.1">
    <property type="nucleotide sequence ID" value="NZ_JANRMI010000002.1"/>
</dbReference>
<dbReference type="InterPro" id="IPR050908">
    <property type="entry name" value="SmbC-like"/>
</dbReference>
<dbReference type="PROSITE" id="PS00041">
    <property type="entry name" value="HTH_ARAC_FAMILY_1"/>
    <property type="match status" value="1"/>
</dbReference>
<keyword evidence="3" id="KW-0804">Transcription</keyword>
<dbReference type="Gene3D" id="1.10.10.60">
    <property type="entry name" value="Homeodomain-like"/>
    <property type="match status" value="2"/>
</dbReference>
<dbReference type="InterPro" id="IPR018062">
    <property type="entry name" value="HTH_AraC-typ_CS"/>
</dbReference>
<dbReference type="SMART" id="SM00342">
    <property type="entry name" value="HTH_ARAC"/>
    <property type="match status" value="1"/>
</dbReference>
<evidence type="ECO:0000256" key="2">
    <source>
        <dbReference type="ARBA" id="ARBA00023125"/>
    </source>
</evidence>
<dbReference type="Proteomes" id="UP001152321">
    <property type="component" value="Unassembled WGS sequence"/>
</dbReference>
<keyword evidence="2" id="KW-0238">DNA-binding</keyword>
<dbReference type="Gene3D" id="3.20.80.10">
    <property type="entry name" value="Regulatory factor, effector binding domain"/>
    <property type="match status" value="1"/>
</dbReference>
<dbReference type="InterPro" id="IPR029442">
    <property type="entry name" value="GyrI-like"/>
</dbReference>
<accession>A0ABT6DIN5</accession>
<dbReference type="SMART" id="SM00871">
    <property type="entry name" value="AraC_E_bind"/>
    <property type="match status" value="1"/>
</dbReference>
<feature type="domain" description="HTH araC/xylS-type" evidence="4">
    <location>
        <begin position="18"/>
        <end position="117"/>
    </location>
</feature>
<dbReference type="EMBL" id="JANRMI010000002">
    <property type="protein sequence ID" value="MDG0816690.1"/>
    <property type="molecule type" value="Genomic_DNA"/>
</dbReference>
<protein>
    <submittedName>
        <fullName evidence="5">AraC family transcriptional regulator</fullName>
    </submittedName>
</protein>
<dbReference type="PANTHER" id="PTHR40055:SF1">
    <property type="entry name" value="TRANSCRIPTIONAL REGULATOR YGIV-RELATED"/>
    <property type="match status" value="1"/>
</dbReference>
<reference evidence="5" key="1">
    <citation type="submission" date="2022-08" db="EMBL/GenBank/DDBJ databases">
        <title>Novel Bdellovibrio Species Isolated from Svalbard: Designation Bdellovibrio svalbardensis.</title>
        <authorList>
            <person name="Mitchell R.J."/>
            <person name="Choi S.Y."/>
        </authorList>
    </citation>
    <scope>NUCLEOTIDE SEQUENCE</scope>
    <source>
        <strain evidence="5">PAP01</strain>
    </source>
</reference>
<evidence type="ECO:0000313" key="5">
    <source>
        <dbReference type="EMBL" id="MDG0816690.1"/>
    </source>
</evidence>
<dbReference type="PROSITE" id="PS01124">
    <property type="entry name" value="HTH_ARAC_FAMILY_2"/>
    <property type="match status" value="1"/>
</dbReference>
<evidence type="ECO:0000256" key="1">
    <source>
        <dbReference type="ARBA" id="ARBA00023015"/>
    </source>
</evidence>
<dbReference type="SUPFAM" id="SSF46689">
    <property type="entry name" value="Homeodomain-like"/>
    <property type="match status" value="2"/>
</dbReference>
<name>A0ABT6DIN5_9BACT</name>
<evidence type="ECO:0000259" key="4">
    <source>
        <dbReference type="PROSITE" id="PS01124"/>
    </source>
</evidence>
<dbReference type="Pfam" id="PF12833">
    <property type="entry name" value="HTH_18"/>
    <property type="match status" value="1"/>
</dbReference>
<organism evidence="5 6">
    <name type="scientific">Bdellovibrio svalbardensis</name>
    <dbReference type="NCBI Taxonomy" id="2972972"/>
    <lineage>
        <taxon>Bacteria</taxon>
        <taxon>Pseudomonadati</taxon>
        <taxon>Bdellovibrionota</taxon>
        <taxon>Bdellovibrionia</taxon>
        <taxon>Bdellovibrionales</taxon>
        <taxon>Pseudobdellovibrionaceae</taxon>
        <taxon>Bdellovibrio</taxon>
    </lineage>
</organism>
<keyword evidence="6" id="KW-1185">Reference proteome</keyword>
<comment type="caution">
    <text evidence="5">The sequence shown here is derived from an EMBL/GenBank/DDBJ whole genome shotgun (WGS) entry which is preliminary data.</text>
</comment>
<dbReference type="InterPro" id="IPR010499">
    <property type="entry name" value="AraC_E-bd"/>
</dbReference>
<dbReference type="InterPro" id="IPR018060">
    <property type="entry name" value="HTH_AraC"/>
</dbReference>
<dbReference type="InterPro" id="IPR011256">
    <property type="entry name" value="Reg_factor_effector_dom_sf"/>
</dbReference>
<dbReference type="InterPro" id="IPR020449">
    <property type="entry name" value="Tscrpt_reg_AraC-type_HTH"/>
</dbReference>
<dbReference type="Pfam" id="PF06445">
    <property type="entry name" value="GyrI-like"/>
    <property type="match status" value="1"/>
</dbReference>
<dbReference type="PRINTS" id="PR00032">
    <property type="entry name" value="HTHARAC"/>
</dbReference>
<gene>
    <name evidence="5" type="ORF">NWE73_09960</name>
</gene>
<evidence type="ECO:0000313" key="6">
    <source>
        <dbReference type="Proteomes" id="UP001152321"/>
    </source>
</evidence>
<keyword evidence="1" id="KW-0805">Transcription regulation</keyword>
<sequence>MAKNQKIILSHFHRSQIGRAQRFMRLHFSDDLALKKIAKEAGSSSFHFGRLFQAYTGETTFAFLRRVRLSLALRMLQEDALVTVTEVALSVGYETPSAFNKVFKKCLQMSPGEFRNLGKAKQDEVLYNLNNTHSSKEIAMNLNLKPDFLTRPACHFISVRHSGPFVEVAMPAWNELFPLLGDKFVRPQVQEYLGLSIMDPTSKDESSMTYDAGVVLDKEPQTLPNSLHYQKIPSGRYARFILTGPYHHVWPAFEKIFQTLGESKIKLRAGACIENYVNDPNVTPEQDLITELLIPVE</sequence>
<proteinExistence type="predicted"/>